<evidence type="ECO:0000313" key="3">
    <source>
        <dbReference type="Proteomes" id="UP000278627"/>
    </source>
</evidence>
<reference evidence="2 3" key="2">
    <citation type="submission" date="2018-11" db="EMBL/GenBank/DDBJ databases">
        <authorList>
            <consortium name="Pathogen Informatics"/>
        </authorList>
    </citation>
    <scope>NUCLEOTIDE SEQUENCE [LARGE SCALE GENOMIC DNA]</scope>
</reference>
<keyword evidence="3" id="KW-1185">Reference proteome</keyword>
<dbReference type="AlphaFoldDB" id="A0A0N4TN98"/>
<dbReference type="Proteomes" id="UP000278627">
    <property type="component" value="Unassembled WGS sequence"/>
</dbReference>
<feature type="region of interest" description="Disordered" evidence="1">
    <location>
        <begin position="103"/>
        <end position="136"/>
    </location>
</feature>
<accession>A0A0N4TN98</accession>
<dbReference type="EMBL" id="UZAD01013169">
    <property type="protein sequence ID" value="VDN91102.1"/>
    <property type="molecule type" value="Genomic_DNA"/>
</dbReference>
<sequence length="136" mass="15704">MRHARVLQQQLCMCWYDDRQDRKGPTSVFHGSFEIKNSLVYREACFSSSEGDMGFGFDLHEQDRQQFDDRHSKWEQCHYVDLGQAPFLWEAYSNETLDLTGNPLLTSSRGRWGKEREGTGLEDEHGMCSNGHSPPA</sequence>
<organism evidence="4">
    <name type="scientific">Brugia pahangi</name>
    <name type="common">Filarial nematode worm</name>
    <dbReference type="NCBI Taxonomy" id="6280"/>
    <lineage>
        <taxon>Eukaryota</taxon>
        <taxon>Metazoa</taxon>
        <taxon>Ecdysozoa</taxon>
        <taxon>Nematoda</taxon>
        <taxon>Chromadorea</taxon>
        <taxon>Rhabditida</taxon>
        <taxon>Spirurina</taxon>
        <taxon>Spiruromorpha</taxon>
        <taxon>Filarioidea</taxon>
        <taxon>Onchocercidae</taxon>
        <taxon>Brugia</taxon>
    </lineage>
</organism>
<dbReference type="WBParaSite" id="BPAG_0000995401-mRNA-1">
    <property type="protein sequence ID" value="BPAG_0000995401-mRNA-1"/>
    <property type="gene ID" value="BPAG_0000995401"/>
</dbReference>
<feature type="compositionally biased region" description="Basic and acidic residues" evidence="1">
    <location>
        <begin position="112"/>
        <end position="126"/>
    </location>
</feature>
<evidence type="ECO:0000313" key="2">
    <source>
        <dbReference type="EMBL" id="VDN91102.1"/>
    </source>
</evidence>
<name>A0A0N4TN98_BRUPA</name>
<gene>
    <name evidence="2" type="ORF">BPAG_LOCUS9916</name>
</gene>
<reference evidence="4" key="1">
    <citation type="submission" date="2017-02" db="UniProtKB">
        <authorList>
            <consortium name="WormBaseParasite"/>
        </authorList>
    </citation>
    <scope>IDENTIFICATION</scope>
</reference>
<proteinExistence type="predicted"/>
<evidence type="ECO:0000256" key="1">
    <source>
        <dbReference type="SAM" id="MobiDB-lite"/>
    </source>
</evidence>
<protein>
    <submittedName>
        <fullName evidence="4">MHC_I-like_Ag-recog domain-containing protein</fullName>
    </submittedName>
</protein>
<evidence type="ECO:0000313" key="4">
    <source>
        <dbReference type="WBParaSite" id="BPAG_0000995401-mRNA-1"/>
    </source>
</evidence>